<dbReference type="EMBL" id="LBSA01000018">
    <property type="protein sequence ID" value="KKQ08903.1"/>
    <property type="molecule type" value="Genomic_DNA"/>
</dbReference>
<accession>A0A0G0EPH3</accession>
<sequence length="83" mass="10129">MNLDPLRPKTVKYLQNHNLTTKFEKQVELLLRDFRHPGLHNELLEPKEFGVRSFRINRSYRALFIYDQDMDTIRIVKITKHYQ</sequence>
<evidence type="ECO:0000313" key="1">
    <source>
        <dbReference type="EMBL" id="KKQ08903.1"/>
    </source>
</evidence>
<evidence type="ECO:0000313" key="2">
    <source>
        <dbReference type="Proteomes" id="UP000034492"/>
    </source>
</evidence>
<dbReference type="Proteomes" id="UP000034492">
    <property type="component" value="Unassembled WGS sequence"/>
</dbReference>
<dbReference type="SUPFAM" id="SSF143011">
    <property type="entry name" value="RelE-like"/>
    <property type="match status" value="1"/>
</dbReference>
<proteinExistence type="predicted"/>
<name>A0A0G0EPH3_9BACT</name>
<protein>
    <recommendedName>
        <fullName evidence="3">Toxin YoeB</fullName>
    </recommendedName>
</protein>
<reference evidence="1 2" key="1">
    <citation type="journal article" date="2015" name="Nature">
        <title>rRNA introns, odd ribosomes, and small enigmatic genomes across a large radiation of phyla.</title>
        <authorList>
            <person name="Brown C.T."/>
            <person name="Hug L.A."/>
            <person name="Thomas B.C."/>
            <person name="Sharon I."/>
            <person name="Castelle C.J."/>
            <person name="Singh A."/>
            <person name="Wilkins M.J."/>
            <person name="Williams K.H."/>
            <person name="Banfield J.F."/>
        </authorList>
    </citation>
    <scope>NUCLEOTIDE SEQUENCE [LARGE SCALE GENOMIC DNA]</scope>
</reference>
<organism evidence="1 2">
    <name type="scientific">Candidatus Daviesbacteria bacterium GW2011_GWB1_36_5</name>
    <dbReference type="NCBI Taxonomy" id="1618426"/>
    <lineage>
        <taxon>Bacteria</taxon>
        <taxon>Candidatus Daviesiibacteriota</taxon>
    </lineage>
</organism>
<dbReference type="InterPro" id="IPR035093">
    <property type="entry name" value="RelE/ParE_toxin_dom_sf"/>
</dbReference>
<gene>
    <name evidence="1" type="ORF">US19_C0018G0020</name>
</gene>
<dbReference type="AlphaFoldDB" id="A0A0G0EPH3"/>
<evidence type="ECO:0008006" key="3">
    <source>
        <dbReference type="Google" id="ProtNLM"/>
    </source>
</evidence>
<comment type="caution">
    <text evidence="1">The sequence shown here is derived from an EMBL/GenBank/DDBJ whole genome shotgun (WGS) entry which is preliminary data.</text>
</comment>